<dbReference type="AlphaFoldDB" id="A0AAD7TV65"/>
<keyword evidence="3 6" id="KW-1133">Transmembrane helix</keyword>
<evidence type="ECO:0000313" key="7">
    <source>
        <dbReference type="EMBL" id="KAJ8483312.1"/>
    </source>
</evidence>
<evidence type="ECO:0000256" key="4">
    <source>
        <dbReference type="ARBA" id="ARBA00023136"/>
    </source>
</evidence>
<proteinExistence type="predicted"/>
<keyword evidence="8" id="KW-1185">Reference proteome</keyword>
<dbReference type="GO" id="GO:0070072">
    <property type="term" value="P:vacuolar proton-transporting V-type ATPase complex assembly"/>
    <property type="evidence" value="ECO:0007669"/>
    <property type="project" value="InterPro"/>
</dbReference>
<accession>A0AAD7TV65</accession>
<keyword evidence="2" id="KW-0256">Endoplasmic reticulum</keyword>
<dbReference type="InterPro" id="IPR019013">
    <property type="entry name" value="Vma21"/>
</dbReference>
<organism evidence="7 8">
    <name type="scientific">Trametes cubensis</name>
    <dbReference type="NCBI Taxonomy" id="1111947"/>
    <lineage>
        <taxon>Eukaryota</taxon>
        <taxon>Fungi</taxon>
        <taxon>Dikarya</taxon>
        <taxon>Basidiomycota</taxon>
        <taxon>Agaricomycotina</taxon>
        <taxon>Agaricomycetes</taxon>
        <taxon>Polyporales</taxon>
        <taxon>Polyporaceae</taxon>
        <taxon>Trametes</taxon>
    </lineage>
</organism>
<feature type="transmembrane region" description="Helical" evidence="6">
    <location>
        <begin position="52"/>
        <end position="74"/>
    </location>
</feature>
<evidence type="ECO:0000256" key="5">
    <source>
        <dbReference type="ARBA" id="ARBA00023329"/>
    </source>
</evidence>
<evidence type="ECO:0000313" key="8">
    <source>
        <dbReference type="Proteomes" id="UP001215151"/>
    </source>
</evidence>
<dbReference type="EMBL" id="JAPEVG010000096">
    <property type="protein sequence ID" value="KAJ8483312.1"/>
    <property type="molecule type" value="Genomic_DNA"/>
</dbReference>
<comment type="caution">
    <text evidence="7">The sequence shown here is derived from an EMBL/GenBank/DDBJ whole genome shotgun (WGS) entry which is preliminary data.</text>
</comment>
<dbReference type="GO" id="GO:0031410">
    <property type="term" value="C:cytoplasmic vesicle"/>
    <property type="evidence" value="ECO:0007669"/>
    <property type="project" value="UniProtKB-KW"/>
</dbReference>
<sequence>MSEQAAAGKLAAQADDAGGVLTKLIITALALGIAPLSSYFLSRDYLWAGNTIYAALTAIFAANLVLVLYIVGAVREESRLRAREKQQSESKKDR</sequence>
<feature type="transmembrane region" description="Helical" evidence="6">
    <location>
        <begin position="20"/>
        <end position="40"/>
    </location>
</feature>
<evidence type="ECO:0008006" key="9">
    <source>
        <dbReference type="Google" id="ProtNLM"/>
    </source>
</evidence>
<protein>
    <recommendedName>
        <fullName evidence="9">Vacuolar ATPase assembly integral membrane protein VMA21</fullName>
    </recommendedName>
</protein>
<dbReference type="Pfam" id="PF09446">
    <property type="entry name" value="VMA21"/>
    <property type="match status" value="1"/>
</dbReference>
<keyword evidence="5" id="KW-0968">Cytoplasmic vesicle</keyword>
<gene>
    <name evidence="7" type="ORF">ONZ51_g4772</name>
</gene>
<keyword evidence="1 6" id="KW-0812">Transmembrane</keyword>
<evidence type="ECO:0000256" key="2">
    <source>
        <dbReference type="ARBA" id="ARBA00022824"/>
    </source>
</evidence>
<name>A0AAD7TV65_9APHY</name>
<evidence type="ECO:0000256" key="1">
    <source>
        <dbReference type="ARBA" id="ARBA00022692"/>
    </source>
</evidence>
<reference evidence="7" key="1">
    <citation type="submission" date="2022-11" db="EMBL/GenBank/DDBJ databases">
        <title>Genome Sequence of Cubamyces cubensis.</title>
        <authorList>
            <person name="Buettner E."/>
        </authorList>
    </citation>
    <scope>NUCLEOTIDE SEQUENCE</scope>
    <source>
        <strain evidence="7">MPL-01</strain>
    </source>
</reference>
<evidence type="ECO:0000256" key="6">
    <source>
        <dbReference type="SAM" id="Phobius"/>
    </source>
</evidence>
<evidence type="ECO:0000256" key="3">
    <source>
        <dbReference type="ARBA" id="ARBA00022989"/>
    </source>
</evidence>
<keyword evidence="4 6" id="KW-0472">Membrane</keyword>
<dbReference type="Proteomes" id="UP001215151">
    <property type="component" value="Unassembled WGS sequence"/>
</dbReference>